<evidence type="ECO:0000313" key="8">
    <source>
        <dbReference type="Proteomes" id="UP000322244"/>
    </source>
</evidence>
<dbReference type="Proteomes" id="UP000322244">
    <property type="component" value="Unassembled WGS sequence"/>
</dbReference>
<dbReference type="InterPro" id="IPR009908">
    <property type="entry name" value="Methylamine_util_MauE"/>
</dbReference>
<dbReference type="AlphaFoldDB" id="A0A5A7SFW9"/>
<feature type="transmembrane region" description="Helical" evidence="5">
    <location>
        <begin position="81"/>
        <end position="99"/>
    </location>
</feature>
<sequence>MRTSAAWIRWVSLLARLGLAAVWLFSGWLKAADPTQTKVAVGAYQLLSDDLVGPVAVTLPFIEIGLGLLLLIGLGVRVTAVVSALVLLVLIGAIVSAWSRGLSIDCGCFGGGGAADVDGWDYAREIARDVGFLILAGWMTRFPWSPFALGLRSRPGLSETAQASLAE</sequence>
<name>A0A5A7SFW9_9NOCA</name>
<evidence type="ECO:0000256" key="2">
    <source>
        <dbReference type="ARBA" id="ARBA00022692"/>
    </source>
</evidence>
<feature type="domain" description="Methylamine utilisation protein MauE" evidence="6">
    <location>
        <begin position="9"/>
        <end position="139"/>
    </location>
</feature>
<accession>A0A5A7SFW9</accession>
<evidence type="ECO:0000256" key="1">
    <source>
        <dbReference type="ARBA" id="ARBA00004141"/>
    </source>
</evidence>
<keyword evidence="2 5" id="KW-0812">Transmembrane</keyword>
<comment type="caution">
    <text evidence="7">The sequence shown here is derived from an EMBL/GenBank/DDBJ whole genome shotgun (WGS) entry which is preliminary data.</text>
</comment>
<keyword evidence="8" id="KW-1185">Reference proteome</keyword>
<organism evidence="7 8">
    <name type="scientific">Antrihabitans cavernicola</name>
    <dbReference type="NCBI Taxonomy" id="2495913"/>
    <lineage>
        <taxon>Bacteria</taxon>
        <taxon>Bacillati</taxon>
        <taxon>Actinomycetota</taxon>
        <taxon>Actinomycetes</taxon>
        <taxon>Mycobacteriales</taxon>
        <taxon>Nocardiaceae</taxon>
        <taxon>Antrihabitans</taxon>
    </lineage>
</organism>
<proteinExistence type="predicted"/>
<dbReference type="RefSeq" id="WP_149429252.1">
    <property type="nucleotide sequence ID" value="NZ_VLNY01000002.1"/>
</dbReference>
<dbReference type="UniPathway" id="UPA00895"/>
<feature type="transmembrane region" description="Helical" evidence="5">
    <location>
        <begin position="55"/>
        <end position="74"/>
    </location>
</feature>
<evidence type="ECO:0000256" key="3">
    <source>
        <dbReference type="ARBA" id="ARBA00022989"/>
    </source>
</evidence>
<dbReference type="EMBL" id="VLNY01000002">
    <property type="protein sequence ID" value="KAA0024092.1"/>
    <property type="molecule type" value="Genomic_DNA"/>
</dbReference>
<evidence type="ECO:0000313" key="7">
    <source>
        <dbReference type="EMBL" id="KAA0024092.1"/>
    </source>
</evidence>
<dbReference type="Pfam" id="PF07291">
    <property type="entry name" value="MauE"/>
    <property type="match status" value="1"/>
</dbReference>
<keyword evidence="4 5" id="KW-0472">Membrane</keyword>
<dbReference type="GO" id="GO:0030416">
    <property type="term" value="P:methylamine metabolic process"/>
    <property type="evidence" value="ECO:0007669"/>
    <property type="project" value="InterPro"/>
</dbReference>
<dbReference type="OrthoDB" id="5422529at2"/>
<keyword evidence="3 5" id="KW-1133">Transmembrane helix</keyword>
<evidence type="ECO:0000256" key="5">
    <source>
        <dbReference type="SAM" id="Phobius"/>
    </source>
</evidence>
<comment type="subcellular location">
    <subcellularLocation>
        <location evidence="1">Membrane</location>
        <topology evidence="1">Multi-pass membrane protein</topology>
    </subcellularLocation>
</comment>
<reference evidence="7 8" key="1">
    <citation type="submission" date="2019-07" db="EMBL/GenBank/DDBJ databases">
        <title>Rhodococcus cavernicolus sp. nov., isolated from a cave.</title>
        <authorList>
            <person name="Lee S.D."/>
        </authorList>
    </citation>
    <scope>NUCLEOTIDE SEQUENCE [LARGE SCALE GENOMIC DNA]</scope>
    <source>
        <strain evidence="7 8">C1-24</strain>
    </source>
</reference>
<evidence type="ECO:0000259" key="6">
    <source>
        <dbReference type="Pfam" id="PF07291"/>
    </source>
</evidence>
<dbReference type="GO" id="GO:0016020">
    <property type="term" value="C:membrane"/>
    <property type="evidence" value="ECO:0007669"/>
    <property type="project" value="UniProtKB-SubCell"/>
</dbReference>
<evidence type="ECO:0000256" key="4">
    <source>
        <dbReference type="ARBA" id="ARBA00023136"/>
    </source>
</evidence>
<gene>
    <name evidence="7" type="ORF">FOY51_05910</name>
</gene>
<protein>
    <submittedName>
        <fullName evidence="7">DoxX family membrane protein</fullName>
    </submittedName>
</protein>